<sequence length="124" mass="13801">MGDLVKASGVSARSLRYYEEQGLIVASRTSGNHREFLDCAPLRVAWIQRLYAAGLNSNQIGQLLPHMNELTSSHENPGRYIPDHVKSQIDEQLASLDARIDELVQSRDRLRELASSVSGDDLPD</sequence>
<reference evidence="4 5" key="1">
    <citation type="submission" date="2020-06" db="EMBL/GenBank/DDBJ databases">
        <title>Taxonomy, biology and ecology of Rhodococcus bacteria occurring in California pistachio and other woody hosts as revealed by genome sequence analyses.</title>
        <authorList>
            <person name="Gai Y."/>
            <person name="Riely B."/>
        </authorList>
    </citation>
    <scope>NUCLEOTIDE SEQUENCE [LARGE SCALE GENOMIC DNA]</scope>
    <source>
        <strain evidence="4 5">BP-284</strain>
    </source>
</reference>
<evidence type="ECO:0000313" key="5">
    <source>
        <dbReference type="Proteomes" id="UP001520140"/>
    </source>
</evidence>
<feature type="domain" description="HTH merR-type" evidence="3">
    <location>
        <begin position="1"/>
        <end position="66"/>
    </location>
</feature>
<keyword evidence="5" id="KW-1185">Reference proteome</keyword>
<accession>A0ABS7NNM3</accession>
<dbReference type="InterPro" id="IPR047057">
    <property type="entry name" value="MerR_fam"/>
</dbReference>
<evidence type="ECO:0000256" key="1">
    <source>
        <dbReference type="ARBA" id="ARBA00023125"/>
    </source>
</evidence>
<evidence type="ECO:0000313" key="4">
    <source>
        <dbReference type="EMBL" id="MBY6319609.1"/>
    </source>
</evidence>
<dbReference type="Pfam" id="PF00376">
    <property type="entry name" value="MerR"/>
    <property type="match status" value="1"/>
</dbReference>
<dbReference type="SMART" id="SM00422">
    <property type="entry name" value="HTH_MERR"/>
    <property type="match status" value="1"/>
</dbReference>
<evidence type="ECO:0000259" key="3">
    <source>
        <dbReference type="PROSITE" id="PS50937"/>
    </source>
</evidence>
<name>A0ABS7NNM3_9NOCA</name>
<dbReference type="Gene3D" id="1.10.1660.10">
    <property type="match status" value="1"/>
</dbReference>
<dbReference type="InterPro" id="IPR009061">
    <property type="entry name" value="DNA-bd_dom_put_sf"/>
</dbReference>
<proteinExistence type="predicted"/>
<dbReference type="PANTHER" id="PTHR30204:SF97">
    <property type="entry name" value="MERR FAMILY REGULATORY PROTEIN"/>
    <property type="match status" value="1"/>
</dbReference>
<dbReference type="PANTHER" id="PTHR30204">
    <property type="entry name" value="REDOX-CYCLING DRUG-SENSING TRANSCRIPTIONAL ACTIVATOR SOXR"/>
    <property type="match status" value="1"/>
</dbReference>
<keyword evidence="1 4" id="KW-0238">DNA-binding</keyword>
<dbReference type="Proteomes" id="UP001520140">
    <property type="component" value="Unassembled WGS sequence"/>
</dbReference>
<protein>
    <submittedName>
        <fullName evidence="4">MerR family DNA-binding transcriptional regulator</fullName>
    </submittedName>
</protein>
<feature type="coiled-coil region" evidence="2">
    <location>
        <begin position="86"/>
        <end position="113"/>
    </location>
</feature>
<dbReference type="PROSITE" id="PS50937">
    <property type="entry name" value="HTH_MERR_2"/>
    <property type="match status" value="1"/>
</dbReference>
<dbReference type="GO" id="GO:0003677">
    <property type="term" value="F:DNA binding"/>
    <property type="evidence" value="ECO:0007669"/>
    <property type="project" value="UniProtKB-KW"/>
</dbReference>
<keyword evidence="2" id="KW-0175">Coiled coil</keyword>
<comment type="caution">
    <text evidence="4">The sequence shown here is derived from an EMBL/GenBank/DDBJ whole genome shotgun (WGS) entry which is preliminary data.</text>
</comment>
<evidence type="ECO:0000256" key="2">
    <source>
        <dbReference type="SAM" id="Coils"/>
    </source>
</evidence>
<dbReference type="RefSeq" id="WP_068102165.1">
    <property type="nucleotide sequence ID" value="NZ_JABUKE010000002.1"/>
</dbReference>
<dbReference type="EMBL" id="JABUKG010000002">
    <property type="protein sequence ID" value="MBY6319609.1"/>
    <property type="molecule type" value="Genomic_DNA"/>
</dbReference>
<dbReference type="SUPFAM" id="SSF46955">
    <property type="entry name" value="Putative DNA-binding domain"/>
    <property type="match status" value="1"/>
</dbReference>
<dbReference type="InterPro" id="IPR000551">
    <property type="entry name" value="MerR-type_HTH_dom"/>
</dbReference>
<organism evidence="4 5">
    <name type="scientific">Rhodococcoides kroppenstedtii</name>
    <dbReference type="NCBI Taxonomy" id="293050"/>
    <lineage>
        <taxon>Bacteria</taxon>
        <taxon>Bacillati</taxon>
        <taxon>Actinomycetota</taxon>
        <taxon>Actinomycetes</taxon>
        <taxon>Mycobacteriales</taxon>
        <taxon>Nocardiaceae</taxon>
        <taxon>Rhodococcoides</taxon>
    </lineage>
</organism>
<gene>
    <name evidence="4" type="ORF">HQ605_02110</name>
</gene>